<reference evidence="1 2" key="1">
    <citation type="submission" date="2017-01" db="EMBL/GenBank/DDBJ databases">
        <title>Draft Genome Sequence of Bacillus thuringiensis DNG9.</title>
        <authorList>
            <person name="Rosana A.R."/>
            <person name="Daas M.S."/>
            <person name="Acedo J.Z."/>
            <person name="Case R.J."/>
            <person name="Vederas J.C."/>
            <person name="Nateche F."/>
            <person name="Kebbouche-Gana S."/>
        </authorList>
    </citation>
    <scope>NUCLEOTIDE SEQUENCE [LARGE SCALE GENOMIC DNA]</scope>
    <source>
        <strain evidence="1 2">DNG9</strain>
    </source>
</reference>
<dbReference type="Proteomes" id="UP000190187">
    <property type="component" value="Unassembled WGS sequence"/>
</dbReference>
<gene>
    <name evidence="1" type="ORF">BVF97_30370</name>
</gene>
<sequence>MKRVNNSIYLDSSSVTKPVTMSSKEYQVINKIIEETNSTIDEFIAAAIREKIYYYQNTK</sequence>
<evidence type="ECO:0000313" key="1">
    <source>
        <dbReference type="EMBL" id="OPD41725.1"/>
    </source>
</evidence>
<evidence type="ECO:0008006" key="3">
    <source>
        <dbReference type="Google" id="ProtNLM"/>
    </source>
</evidence>
<organism evidence="1 2">
    <name type="scientific">Bacillus thuringiensis</name>
    <dbReference type="NCBI Taxonomy" id="1428"/>
    <lineage>
        <taxon>Bacteria</taxon>
        <taxon>Bacillati</taxon>
        <taxon>Bacillota</taxon>
        <taxon>Bacilli</taxon>
        <taxon>Bacillales</taxon>
        <taxon>Bacillaceae</taxon>
        <taxon>Bacillus</taxon>
        <taxon>Bacillus cereus group</taxon>
    </lineage>
</organism>
<protein>
    <recommendedName>
        <fullName evidence="3">DNA-binding protein</fullName>
    </recommendedName>
</protein>
<proteinExistence type="predicted"/>
<name>A0ABD6R002_BACTU</name>
<dbReference type="AlphaFoldDB" id="A0ABD6R002"/>
<comment type="caution">
    <text evidence="1">The sequence shown here is derived from an EMBL/GenBank/DDBJ whole genome shotgun (WGS) entry which is preliminary data.</text>
</comment>
<dbReference type="EMBL" id="MSTN01000021">
    <property type="protein sequence ID" value="OPD41725.1"/>
    <property type="molecule type" value="Genomic_DNA"/>
</dbReference>
<evidence type="ECO:0000313" key="2">
    <source>
        <dbReference type="Proteomes" id="UP000190187"/>
    </source>
</evidence>
<accession>A0ABD6R002</accession>